<feature type="compositionally biased region" description="Polar residues" evidence="1">
    <location>
        <begin position="1"/>
        <end position="10"/>
    </location>
</feature>
<protein>
    <submittedName>
        <fullName evidence="2">Uncharacterized protein</fullName>
    </submittedName>
</protein>
<keyword evidence="3" id="KW-1185">Reference proteome</keyword>
<feature type="non-terminal residue" evidence="2">
    <location>
        <position position="1"/>
    </location>
</feature>
<evidence type="ECO:0000313" key="2">
    <source>
        <dbReference type="EMBL" id="MCI12975.1"/>
    </source>
</evidence>
<reference evidence="2 3" key="1">
    <citation type="journal article" date="2018" name="Front. Plant Sci.">
        <title>Red Clover (Trifolium pratense) and Zigzag Clover (T. medium) - A Picture of Genomic Similarities and Differences.</title>
        <authorList>
            <person name="Dluhosova J."/>
            <person name="Istvanek J."/>
            <person name="Nedelnik J."/>
            <person name="Repkova J."/>
        </authorList>
    </citation>
    <scope>NUCLEOTIDE SEQUENCE [LARGE SCALE GENOMIC DNA]</scope>
    <source>
        <strain evidence="3">cv. 10/8</strain>
        <tissue evidence="2">Leaf</tissue>
    </source>
</reference>
<dbReference type="Proteomes" id="UP000265520">
    <property type="component" value="Unassembled WGS sequence"/>
</dbReference>
<dbReference type="AlphaFoldDB" id="A0A392PPY3"/>
<evidence type="ECO:0000256" key="1">
    <source>
        <dbReference type="SAM" id="MobiDB-lite"/>
    </source>
</evidence>
<evidence type="ECO:0000313" key="3">
    <source>
        <dbReference type="Proteomes" id="UP000265520"/>
    </source>
</evidence>
<sequence>VSSLGQQGVHNPNIPRPPNLGLTPPEAMPHEHQHERENALDNELFIDANDHSSMRSFDSDMEIVEETPRLKQ</sequence>
<name>A0A392PPY3_9FABA</name>
<organism evidence="2 3">
    <name type="scientific">Trifolium medium</name>
    <dbReference type="NCBI Taxonomy" id="97028"/>
    <lineage>
        <taxon>Eukaryota</taxon>
        <taxon>Viridiplantae</taxon>
        <taxon>Streptophyta</taxon>
        <taxon>Embryophyta</taxon>
        <taxon>Tracheophyta</taxon>
        <taxon>Spermatophyta</taxon>
        <taxon>Magnoliopsida</taxon>
        <taxon>eudicotyledons</taxon>
        <taxon>Gunneridae</taxon>
        <taxon>Pentapetalae</taxon>
        <taxon>rosids</taxon>
        <taxon>fabids</taxon>
        <taxon>Fabales</taxon>
        <taxon>Fabaceae</taxon>
        <taxon>Papilionoideae</taxon>
        <taxon>50 kb inversion clade</taxon>
        <taxon>NPAAA clade</taxon>
        <taxon>Hologalegina</taxon>
        <taxon>IRL clade</taxon>
        <taxon>Trifolieae</taxon>
        <taxon>Trifolium</taxon>
    </lineage>
</organism>
<proteinExistence type="predicted"/>
<feature type="compositionally biased region" description="Basic and acidic residues" evidence="1">
    <location>
        <begin position="28"/>
        <end position="39"/>
    </location>
</feature>
<feature type="region of interest" description="Disordered" evidence="1">
    <location>
        <begin position="1"/>
        <end position="72"/>
    </location>
</feature>
<dbReference type="EMBL" id="LXQA010086364">
    <property type="protein sequence ID" value="MCI12975.1"/>
    <property type="molecule type" value="Genomic_DNA"/>
</dbReference>
<comment type="caution">
    <text evidence="2">The sequence shown here is derived from an EMBL/GenBank/DDBJ whole genome shotgun (WGS) entry which is preliminary data.</text>
</comment>
<accession>A0A392PPY3</accession>